<dbReference type="AlphaFoldDB" id="A0A1X2IV08"/>
<accession>A0A1X2IV08</accession>
<dbReference type="InterPro" id="IPR000120">
    <property type="entry name" value="Amidase"/>
</dbReference>
<dbReference type="EMBL" id="MCGE01000004">
    <property type="protein sequence ID" value="ORZ22624.1"/>
    <property type="molecule type" value="Genomic_DNA"/>
</dbReference>
<dbReference type="STRING" id="90262.A0A1X2IV08"/>
<dbReference type="InterPro" id="IPR036928">
    <property type="entry name" value="AS_sf"/>
</dbReference>
<keyword evidence="4" id="KW-1185">Reference proteome</keyword>
<evidence type="ECO:0000313" key="4">
    <source>
        <dbReference type="Proteomes" id="UP000193560"/>
    </source>
</evidence>
<feature type="domain" description="Amidase" evidence="2">
    <location>
        <begin position="116"/>
        <end position="534"/>
    </location>
</feature>
<sequence>MTGPTENKIATPVLVGQPLLDFVKALEEQPGFAAQLSQNSLFTALQNHRDLKGSPVTIPIPFSQMARVSETPNTKAEVPRLDHKTRSVSSTFLSFWDYHEKYLSQELTPTQVATRVIESAEASQEHEWIQPVDKEDVLRQAAASTERYQKNQPKSQLDGVFMVFKEDQNIQGRVNSSGTSFLNKGNPATYDSTPIHNLREAGVIILGHSRMQEIGWDTFSINPNSGTPKNPYQLTSSSGGSSGGSAAAVAGGLVPISLGGDGGGSVRIPASFCGLYGLKPTAGRVSGYGGSEVSTSVGVVGPIATTVDDLALSFSIISGPDEKDPKTLVQPPFTLTDYHKTDSLEGITIAVVPEWNKEVEVPAMVDHITSFVEHFKSLGATIVEIDIKNSEIARAAHSLTISSEMNSFARRFPEHRTDFLPYTRAMMSLVNESKTSDYVRAQQVRGAMMTQMEDIFGKVDLIITPVTSIQALDFPEGSLENGMIDATSTSNCVKFASLANFTGIPAINVPSGFNNDKPVSVHFMANWYNESLLLRVAKICELAPGIERRKPKVSYSSRHLEPASI</sequence>
<comment type="similarity">
    <text evidence="1">Belongs to the amidase family.</text>
</comment>
<dbReference type="InterPro" id="IPR020556">
    <property type="entry name" value="Amidase_CS"/>
</dbReference>
<protein>
    <submittedName>
        <fullName evidence="3">Amidase signature domain-containing protein</fullName>
    </submittedName>
</protein>
<dbReference type="PANTHER" id="PTHR11895:SF67">
    <property type="entry name" value="AMIDASE DOMAIN-CONTAINING PROTEIN"/>
    <property type="match status" value="1"/>
</dbReference>
<dbReference type="SUPFAM" id="SSF75304">
    <property type="entry name" value="Amidase signature (AS) enzymes"/>
    <property type="match status" value="1"/>
</dbReference>
<comment type="caution">
    <text evidence="3">The sequence shown here is derived from an EMBL/GenBank/DDBJ whole genome shotgun (WGS) entry which is preliminary data.</text>
</comment>
<dbReference type="PROSITE" id="PS00571">
    <property type="entry name" value="AMIDASES"/>
    <property type="match status" value="1"/>
</dbReference>
<evidence type="ECO:0000256" key="1">
    <source>
        <dbReference type="ARBA" id="ARBA00009199"/>
    </source>
</evidence>
<reference evidence="3 4" key="1">
    <citation type="submission" date="2016-07" db="EMBL/GenBank/DDBJ databases">
        <title>Pervasive Adenine N6-methylation of Active Genes in Fungi.</title>
        <authorList>
            <consortium name="DOE Joint Genome Institute"/>
            <person name="Mondo S.J."/>
            <person name="Dannebaum R.O."/>
            <person name="Kuo R.C."/>
            <person name="Labutti K."/>
            <person name="Haridas S."/>
            <person name="Kuo A."/>
            <person name="Salamov A."/>
            <person name="Ahrendt S.R."/>
            <person name="Lipzen A."/>
            <person name="Sullivan W."/>
            <person name="Andreopoulos W.B."/>
            <person name="Clum A."/>
            <person name="Lindquist E."/>
            <person name="Daum C."/>
            <person name="Ramamoorthy G.K."/>
            <person name="Gryganskyi A."/>
            <person name="Culley D."/>
            <person name="Magnuson J.K."/>
            <person name="James T.Y."/>
            <person name="O'Malley M.A."/>
            <person name="Stajich J.E."/>
            <person name="Spatafora J.W."/>
            <person name="Visel A."/>
            <person name="Grigoriev I.V."/>
        </authorList>
    </citation>
    <scope>NUCLEOTIDE SEQUENCE [LARGE SCALE GENOMIC DNA]</scope>
    <source>
        <strain evidence="3 4">NRRL 1336</strain>
    </source>
</reference>
<proteinExistence type="inferred from homology"/>
<dbReference type="InterPro" id="IPR023631">
    <property type="entry name" value="Amidase_dom"/>
</dbReference>
<evidence type="ECO:0000259" key="2">
    <source>
        <dbReference type="Pfam" id="PF01425"/>
    </source>
</evidence>
<organism evidence="3 4">
    <name type="scientific">Absidia repens</name>
    <dbReference type="NCBI Taxonomy" id="90262"/>
    <lineage>
        <taxon>Eukaryota</taxon>
        <taxon>Fungi</taxon>
        <taxon>Fungi incertae sedis</taxon>
        <taxon>Mucoromycota</taxon>
        <taxon>Mucoromycotina</taxon>
        <taxon>Mucoromycetes</taxon>
        <taxon>Mucorales</taxon>
        <taxon>Cunninghamellaceae</taxon>
        <taxon>Absidia</taxon>
    </lineage>
</organism>
<name>A0A1X2IV08_9FUNG</name>
<dbReference type="Gene3D" id="3.90.1300.10">
    <property type="entry name" value="Amidase signature (AS) domain"/>
    <property type="match status" value="1"/>
</dbReference>
<dbReference type="PANTHER" id="PTHR11895">
    <property type="entry name" value="TRANSAMIDASE"/>
    <property type="match status" value="1"/>
</dbReference>
<dbReference type="GO" id="GO:0003824">
    <property type="term" value="F:catalytic activity"/>
    <property type="evidence" value="ECO:0007669"/>
    <property type="project" value="InterPro"/>
</dbReference>
<evidence type="ECO:0000313" key="3">
    <source>
        <dbReference type="EMBL" id="ORZ22624.1"/>
    </source>
</evidence>
<gene>
    <name evidence="3" type="ORF">BCR42DRAFT_406631</name>
</gene>
<dbReference type="Pfam" id="PF01425">
    <property type="entry name" value="Amidase"/>
    <property type="match status" value="1"/>
</dbReference>
<dbReference type="Proteomes" id="UP000193560">
    <property type="component" value="Unassembled WGS sequence"/>
</dbReference>
<dbReference type="OrthoDB" id="566138at2759"/>